<dbReference type="Pfam" id="PF02452">
    <property type="entry name" value="PemK_toxin"/>
    <property type="match status" value="1"/>
</dbReference>
<dbReference type="GO" id="GO:0003677">
    <property type="term" value="F:DNA binding"/>
    <property type="evidence" value="ECO:0007669"/>
    <property type="project" value="InterPro"/>
</dbReference>
<dbReference type="InterPro" id="IPR003477">
    <property type="entry name" value="PemK-like"/>
</dbReference>
<gene>
    <name evidence="1" type="ORF">NGM29_02770</name>
</gene>
<name>A0A9E7N9J8_9EURY</name>
<dbReference type="AlphaFoldDB" id="A0A9E7N9J8"/>
<proteinExistence type="predicted"/>
<dbReference type="EMBL" id="CP100355">
    <property type="protein sequence ID" value="UTF54227.1"/>
    <property type="molecule type" value="Genomic_DNA"/>
</dbReference>
<protein>
    <submittedName>
        <fullName evidence="1">Type II toxin-antitoxin system PemK/MazF family toxin</fullName>
    </submittedName>
</protein>
<evidence type="ECO:0000313" key="2">
    <source>
        <dbReference type="Proteomes" id="UP001056855"/>
    </source>
</evidence>
<keyword evidence="2" id="KW-1185">Reference proteome</keyword>
<dbReference type="SUPFAM" id="SSF50118">
    <property type="entry name" value="Cell growth inhibitor/plasmid maintenance toxic component"/>
    <property type="match status" value="1"/>
</dbReference>
<dbReference type="RefSeq" id="WP_254158789.1">
    <property type="nucleotide sequence ID" value="NZ_CP100355.1"/>
</dbReference>
<accession>A0A9E7N9J8</accession>
<evidence type="ECO:0000313" key="1">
    <source>
        <dbReference type="EMBL" id="UTF54227.1"/>
    </source>
</evidence>
<dbReference type="Proteomes" id="UP001056855">
    <property type="component" value="Chromosome"/>
</dbReference>
<sequence>MTDDEPTPIFERGDVVYGNDPFKGGEKARPWLVLSNHHGRPFHGEQHIVLTLTSKSWLEGLIEIPEDGWLRGGTPDDSRIVPWGDQSIDKRDVKFWQGRLRQDLVDEAVTGLVEELQ</sequence>
<organism evidence="1 2">
    <name type="scientific">Natronosalvus rutilus</name>
    <dbReference type="NCBI Taxonomy" id="2953753"/>
    <lineage>
        <taxon>Archaea</taxon>
        <taxon>Methanobacteriati</taxon>
        <taxon>Methanobacteriota</taxon>
        <taxon>Stenosarchaea group</taxon>
        <taxon>Halobacteria</taxon>
        <taxon>Halobacteriales</taxon>
        <taxon>Natrialbaceae</taxon>
        <taxon>Natronosalvus</taxon>
    </lineage>
</organism>
<dbReference type="GeneID" id="73288934"/>
<dbReference type="KEGG" id="sawl:NGM29_02770"/>
<reference evidence="1" key="1">
    <citation type="submission" date="2022-06" db="EMBL/GenBank/DDBJ databases">
        <title>Diverse halophilic archaea isolated from saline environments.</title>
        <authorList>
            <person name="Cui H.-L."/>
        </authorList>
    </citation>
    <scope>NUCLEOTIDE SEQUENCE</scope>
    <source>
        <strain evidence="1">WLHS1</strain>
    </source>
</reference>